<evidence type="ECO:0000313" key="3">
    <source>
        <dbReference type="Proteomes" id="UP000224634"/>
    </source>
</evidence>
<comment type="caution">
    <text evidence="2">The sequence shown here is derived from an EMBL/GenBank/DDBJ whole genome shotgun (WGS) entry which is preliminary data.</text>
</comment>
<dbReference type="OrthoDB" id="5086500at2759"/>
<reference evidence="2 3" key="1">
    <citation type="submission" date="2017-10" db="EMBL/GenBank/DDBJ databases">
        <title>Comparative genomics in systemic dimorphic fungi from Ajellomycetaceae.</title>
        <authorList>
            <person name="Munoz J.F."/>
            <person name="Mcewen J.G."/>
            <person name="Clay O.K."/>
            <person name="Cuomo C.A."/>
        </authorList>
    </citation>
    <scope>NUCLEOTIDE SEQUENCE [LARGE SCALE GENOMIC DNA]</scope>
    <source>
        <strain evidence="2 3">UAMH7299</strain>
    </source>
</reference>
<dbReference type="AlphaFoldDB" id="A0A2B7Y0Y2"/>
<keyword evidence="1" id="KW-0812">Transmembrane</keyword>
<dbReference type="Pfam" id="PF20246">
    <property type="entry name" value="DUF6601"/>
    <property type="match status" value="1"/>
</dbReference>
<dbReference type="PANTHER" id="PTHR34414:SF1">
    <property type="entry name" value="SUBTILISIN-LIKE SERINE PROTEASE"/>
    <property type="match status" value="1"/>
</dbReference>
<proteinExistence type="predicted"/>
<feature type="transmembrane region" description="Helical" evidence="1">
    <location>
        <begin position="255"/>
        <end position="277"/>
    </location>
</feature>
<evidence type="ECO:0000256" key="1">
    <source>
        <dbReference type="SAM" id="Phobius"/>
    </source>
</evidence>
<dbReference type="PANTHER" id="PTHR34414">
    <property type="entry name" value="HET DOMAIN-CONTAINING PROTEIN-RELATED"/>
    <property type="match status" value="1"/>
</dbReference>
<name>A0A2B7Y0Y2_POLH7</name>
<dbReference type="STRING" id="1447883.A0A2B7Y0Y2"/>
<dbReference type="InterPro" id="IPR046536">
    <property type="entry name" value="DUF6601"/>
</dbReference>
<keyword evidence="3" id="KW-1185">Reference proteome</keyword>
<feature type="transmembrane region" description="Helical" evidence="1">
    <location>
        <begin position="289"/>
        <end position="317"/>
    </location>
</feature>
<dbReference type="EMBL" id="PDNA01000093">
    <property type="protein sequence ID" value="PGH14458.1"/>
    <property type="molecule type" value="Genomic_DNA"/>
</dbReference>
<protein>
    <submittedName>
        <fullName evidence="2">Uncharacterized protein</fullName>
    </submittedName>
</protein>
<keyword evidence="1" id="KW-1133">Transmembrane helix</keyword>
<sequence>MERGVEVPFTSNTQLCHDLKIEKHDGTHRLAPADHYKKKTLPGQPFISLSNAEEMVSYLESEMLTPRLNKLSPHLWLVATQRSSHIPTLHNQIVRGRNIIITENPELHLVWFENRVFIKPIPQYLLSRAFWEYLIHQSPSGSKDSVEDESSSERRRRTQIARAALGYLRSYYYLIRHESDFQIAKDARLLPAKVRWSSFADFSSAFGHLEDTQVSARYRFGELRLSRLNFWAKVFLGHWQFQKVTWQYSSYFNRFFGLILFVFGALSVVLSAMQVGVSADPSWSAFMSVSAWFSVVTLLVVLAIVSLLMLALVAMLARELVFALKDKIRR</sequence>
<dbReference type="Proteomes" id="UP000224634">
    <property type="component" value="Unassembled WGS sequence"/>
</dbReference>
<keyword evidence="1" id="KW-0472">Membrane</keyword>
<accession>A0A2B7Y0Y2</accession>
<organism evidence="2 3">
    <name type="scientific">Polytolypa hystricis (strain UAMH7299)</name>
    <dbReference type="NCBI Taxonomy" id="1447883"/>
    <lineage>
        <taxon>Eukaryota</taxon>
        <taxon>Fungi</taxon>
        <taxon>Dikarya</taxon>
        <taxon>Ascomycota</taxon>
        <taxon>Pezizomycotina</taxon>
        <taxon>Eurotiomycetes</taxon>
        <taxon>Eurotiomycetidae</taxon>
        <taxon>Onygenales</taxon>
        <taxon>Onygenales incertae sedis</taxon>
        <taxon>Polytolypa</taxon>
    </lineage>
</organism>
<gene>
    <name evidence="2" type="ORF">AJ80_05903</name>
</gene>
<evidence type="ECO:0000313" key="2">
    <source>
        <dbReference type="EMBL" id="PGH14458.1"/>
    </source>
</evidence>